<evidence type="ECO:0000256" key="2">
    <source>
        <dbReference type="ARBA" id="ARBA00007362"/>
    </source>
</evidence>
<proteinExistence type="inferred from homology"/>
<feature type="domain" description="EamA" evidence="8">
    <location>
        <begin position="172"/>
        <end position="280"/>
    </location>
</feature>
<feature type="transmembrane region" description="Helical" evidence="7">
    <location>
        <begin position="9"/>
        <end position="28"/>
    </location>
</feature>
<evidence type="ECO:0000259" key="8">
    <source>
        <dbReference type="Pfam" id="PF00892"/>
    </source>
</evidence>
<feature type="transmembrane region" description="Helical" evidence="7">
    <location>
        <begin position="97"/>
        <end position="115"/>
    </location>
</feature>
<feature type="transmembrane region" description="Helical" evidence="7">
    <location>
        <begin position="40"/>
        <end position="59"/>
    </location>
</feature>
<evidence type="ECO:0000256" key="3">
    <source>
        <dbReference type="ARBA" id="ARBA00022475"/>
    </source>
</evidence>
<comment type="subcellular location">
    <subcellularLocation>
        <location evidence="1">Cell membrane</location>
        <topology evidence="1">Multi-pass membrane protein</topology>
    </subcellularLocation>
</comment>
<feature type="transmembrane region" description="Helical" evidence="7">
    <location>
        <begin position="207"/>
        <end position="229"/>
    </location>
</feature>
<dbReference type="PANTHER" id="PTHR32322">
    <property type="entry name" value="INNER MEMBRANE TRANSPORTER"/>
    <property type="match status" value="1"/>
</dbReference>
<sequence>MFKLKKGGFVIYILLFLANATWGLNIIITKFNYDSFDPLFLVYLKIFFSMLSLLVYIYFKKIPFEKASFKQVVINTNLINVLNFMMTYLALKTIKGSQVATINCLSPLIMACITFKQQKWNFKKIGLFFFILVGFFITIHFDFSTLNISFFMMLGALLFYNIGNYRLRSINQNLFIYNFYMFFVAFVELTVFLLFQHEQLFYHIYRFPFWLFVLSSGIGYAFIQSVSFFSIKKIGPFSTSFFMAFNPLFTYIFSLFFLKESFDWMILIGFLCIFIASLAILKETLKQNKF</sequence>
<dbReference type="AlphaFoldDB" id="A0A2T3G2D3"/>
<comment type="similarity">
    <text evidence="2">Belongs to the EamA transporter family.</text>
</comment>
<dbReference type="PANTHER" id="PTHR32322:SF18">
    <property type="entry name" value="S-ADENOSYLMETHIONINE_S-ADENOSYLHOMOCYSTEINE TRANSPORTER"/>
    <property type="match status" value="1"/>
</dbReference>
<evidence type="ECO:0000313" key="9">
    <source>
        <dbReference type="EMBL" id="PST41601.1"/>
    </source>
</evidence>
<evidence type="ECO:0000313" key="10">
    <source>
        <dbReference type="Proteomes" id="UP000241201"/>
    </source>
</evidence>
<gene>
    <name evidence="9" type="ORF">C7U55_02110</name>
</gene>
<feature type="transmembrane region" description="Helical" evidence="7">
    <location>
        <begin position="264"/>
        <end position="281"/>
    </location>
</feature>
<evidence type="ECO:0000256" key="5">
    <source>
        <dbReference type="ARBA" id="ARBA00022989"/>
    </source>
</evidence>
<feature type="domain" description="EamA" evidence="8">
    <location>
        <begin position="12"/>
        <end position="138"/>
    </location>
</feature>
<evidence type="ECO:0000256" key="1">
    <source>
        <dbReference type="ARBA" id="ARBA00004651"/>
    </source>
</evidence>
<evidence type="ECO:0000256" key="6">
    <source>
        <dbReference type="ARBA" id="ARBA00023136"/>
    </source>
</evidence>
<reference evidence="10" key="1">
    <citation type="submission" date="2018-03" db="EMBL/GenBank/DDBJ databases">
        <title>Lachnoclostridium SNUG30370 gen.nov., sp.nov., isolated from human faeces.</title>
        <authorList>
            <person name="Seo B."/>
            <person name="Jeon K."/>
            <person name="Ko G."/>
        </authorList>
    </citation>
    <scope>NUCLEOTIDE SEQUENCE [LARGE SCALE GENOMIC DNA]</scope>
    <source>
        <strain evidence="10">SNUG30370</strain>
    </source>
</reference>
<keyword evidence="5 7" id="KW-1133">Transmembrane helix</keyword>
<feature type="transmembrane region" description="Helical" evidence="7">
    <location>
        <begin position="71"/>
        <end position="91"/>
    </location>
</feature>
<dbReference type="SUPFAM" id="SSF103481">
    <property type="entry name" value="Multidrug resistance efflux transporter EmrE"/>
    <property type="match status" value="2"/>
</dbReference>
<dbReference type="InterPro" id="IPR037185">
    <property type="entry name" value="EmrE-like"/>
</dbReference>
<dbReference type="Pfam" id="PF00892">
    <property type="entry name" value="EamA"/>
    <property type="match status" value="2"/>
</dbReference>
<evidence type="ECO:0000256" key="7">
    <source>
        <dbReference type="SAM" id="Phobius"/>
    </source>
</evidence>
<feature type="transmembrane region" description="Helical" evidence="7">
    <location>
        <begin position="122"/>
        <end position="139"/>
    </location>
</feature>
<evidence type="ECO:0000256" key="4">
    <source>
        <dbReference type="ARBA" id="ARBA00022692"/>
    </source>
</evidence>
<protein>
    <recommendedName>
        <fullName evidence="8">EamA domain-containing protein</fullName>
    </recommendedName>
</protein>
<keyword evidence="6 7" id="KW-0472">Membrane</keyword>
<accession>A0A2T3G2D3</accession>
<feature type="transmembrane region" description="Helical" evidence="7">
    <location>
        <begin position="241"/>
        <end position="258"/>
    </location>
</feature>
<keyword evidence="4 7" id="KW-0812">Transmembrane</keyword>
<dbReference type="InterPro" id="IPR050638">
    <property type="entry name" value="AA-Vitamin_Transporters"/>
</dbReference>
<organism evidence="9 10">
    <name type="scientific">Faecalibacillus faecis</name>
    <dbReference type="NCBI Taxonomy" id="1982628"/>
    <lineage>
        <taxon>Bacteria</taxon>
        <taxon>Bacillati</taxon>
        <taxon>Bacillota</taxon>
        <taxon>Erysipelotrichia</taxon>
        <taxon>Erysipelotrichales</taxon>
        <taxon>Coprobacillaceae</taxon>
        <taxon>Faecalibacillus</taxon>
    </lineage>
</organism>
<dbReference type="InterPro" id="IPR000620">
    <property type="entry name" value="EamA_dom"/>
</dbReference>
<dbReference type="EMBL" id="PYLP01000002">
    <property type="protein sequence ID" value="PST41601.1"/>
    <property type="molecule type" value="Genomic_DNA"/>
</dbReference>
<keyword evidence="10" id="KW-1185">Reference proteome</keyword>
<feature type="transmembrane region" description="Helical" evidence="7">
    <location>
        <begin position="145"/>
        <end position="162"/>
    </location>
</feature>
<dbReference type="Proteomes" id="UP000241201">
    <property type="component" value="Unassembled WGS sequence"/>
</dbReference>
<feature type="transmembrane region" description="Helical" evidence="7">
    <location>
        <begin position="174"/>
        <end position="195"/>
    </location>
</feature>
<keyword evidence="3" id="KW-1003">Cell membrane</keyword>
<dbReference type="GO" id="GO:0005886">
    <property type="term" value="C:plasma membrane"/>
    <property type="evidence" value="ECO:0007669"/>
    <property type="project" value="UniProtKB-SubCell"/>
</dbReference>
<name>A0A2T3G2D3_9FIRM</name>
<comment type="caution">
    <text evidence="9">The sequence shown here is derived from an EMBL/GenBank/DDBJ whole genome shotgun (WGS) entry which is preliminary data.</text>
</comment>